<reference evidence="2" key="1">
    <citation type="submission" date="2023-04" db="EMBL/GenBank/DDBJ databases">
        <title>Candida boidinii NBRC 10035.</title>
        <authorList>
            <person name="Ichikawa N."/>
            <person name="Sato H."/>
            <person name="Tonouchi N."/>
        </authorList>
    </citation>
    <scope>NUCLEOTIDE SEQUENCE</scope>
    <source>
        <strain evidence="2">NBRC 10035</strain>
    </source>
</reference>
<sequence>MSSSFQTRRTQKSAINTPVASHVVAEKSLSKKSAQIILDTFIENCETISNSSLNLSALQTNNVIVSKSAPYTGPNSTTVSQLKRLQRELRGLPPLLAEGYSAAGTRPSTEGSTTVNKKTVFDEQPKQNKKITFDDEPKQNKKITFDDEPSQNKKITFDDEPKTEIEAIETKEEEKEEDEEDEEEEEESQPVDLKEPEIKEESKEEKPTIDKEERKRLKKERKKEEKKRRKLELESK</sequence>
<dbReference type="Proteomes" id="UP001165120">
    <property type="component" value="Unassembled WGS sequence"/>
</dbReference>
<feature type="compositionally biased region" description="Basic and acidic residues" evidence="1">
    <location>
        <begin position="155"/>
        <end position="173"/>
    </location>
</feature>
<protein>
    <submittedName>
        <fullName evidence="2">Unnamed protein product</fullName>
    </submittedName>
</protein>
<feature type="compositionally biased region" description="Basic residues" evidence="1">
    <location>
        <begin position="216"/>
        <end position="230"/>
    </location>
</feature>
<gene>
    <name evidence="2" type="ORF">Cboi02_000402500</name>
</gene>
<feature type="compositionally biased region" description="Acidic residues" evidence="1">
    <location>
        <begin position="174"/>
        <end position="189"/>
    </location>
</feature>
<proteinExistence type="predicted"/>
<feature type="region of interest" description="Disordered" evidence="1">
    <location>
        <begin position="97"/>
        <end position="236"/>
    </location>
</feature>
<dbReference type="Gene3D" id="6.10.250.3390">
    <property type="match status" value="1"/>
</dbReference>
<evidence type="ECO:0000313" key="2">
    <source>
        <dbReference type="EMBL" id="GME73396.1"/>
    </source>
</evidence>
<feature type="compositionally biased region" description="Basic and acidic residues" evidence="1">
    <location>
        <begin position="192"/>
        <end position="215"/>
    </location>
</feature>
<feature type="compositionally biased region" description="Basic and acidic residues" evidence="1">
    <location>
        <begin position="119"/>
        <end position="145"/>
    </location>
</feature>
<evidence type="ECO:0000313" key="3">
    <source>
        <dbReference type="Proteomes" id="UP001165120"/>
    </source>
</evidence>
<dbReference type="InterPro" id="IPR013239">
    <property type="entry name" value="RNA_polI_Rpa14"/>
</dbReference>
<feature type="compositionally biased region" description="Polar residues" evidence="1">
    <location>
        <begin position="106"/>
        <end position="117"/>
    </location>
</feature>
<accession>A0A9W6WB10</accession>
<dbReference type="Pfam" id="PF08203">
    <property type="entry name" value="RNA_polI_A14"/>
    <property type="match status" value="1"/>
</dbReference>
<dbReference type="EMBL" id="BSXN01001518">
    <property type="protein sequence ID" value="GME73396.1"/>
    <property type="molecule type" value="Genomic_DNA"/>
</dbReference>
<dbReference type="AlphaFoldDB" id="A0A9W6WB10"/>
<comment type="caution">
    <text evidence="2">The sequence shown here is derived from an EMBL/GenBank/DDBJ whole genome shotgun (WGS) entry which is preliminary data.</text>
</comment>
<keyword evidence="3" id="KW-1185">Reference proteome</keyword>
<name>A0A9W6WB10_CANBO</name>
<evidence type="ECO:0000256" key="1">
    <source>
        <dbReference type="SAM" id="MobiDB-lite"/>
    </source>
</evidence>
<organism evidence="2 3">
    <name type="scientific">Candida boidinii</name>
    <name type="common">Yeast</name>
    <dbReference type="NCBI Taxonomy" id="5477"/>
    <lineage>
        <taxon>Eukaryota</taxon>
        <taxon>Fungi</taxon>
        <taxon>Dikarya</taxon>
        <taxon>Ascomycota</taxon>
        <taxon>Saccharomycotina</taxon>
        <taxon>Pichiomycetes</taxon>
        <taxon>Pichiales</taxon>
        <taxon>Pichiaceae</taxon>
        <taxon>Ogataea</taxon>
        <taxon>Ogataea/Candida clade</taxon>
    </lineage>
</organism>